<evidence type="ECO:0000259" key="1">
    <source>
        <dbReference type="Pfam" id="PF20209"/>
    </source>
</evidence>
<gene>
    <name evidence="2" type="ORF">RhiirC2_769604</name>
</gene>
<dbReference type="Proteomes" id="UP000233469">
    <property type="component" value="Unassembled WGS sequence"/>
</dbReference>
<comment type="caution">
    <text evidence="2">The sequence shown here is derived from an EMBL/GenBank/DDBJ whole genome shotgun (WGS) entry which is preliminary data.</text>
</comment>
<dbReference type="Pfam" id="PF20209">
    <property type="entry name" value="DUF6570"/>
    <property type="match status" value="1"/>
</dbReference>
<dbReference type="VEuPathDB" id="FungiDB:RhiirFUN_013828"/>
<accession>A0A2N1NYN6</accession>
<protein>
    <recommendedName>
        <fullName evidence="1">DUF6570 domain-containing protein</fullName>
    </recommendedName>
</protein>
<organism evidence="2 3">
    <name type="scientific">Rhizophagus irregularis</name>
    <dbReference type="NCBI Taxonomy" id="588596"/>
    <lineage>
        <taxon>Eukaryota</taxon>
        <taxon>Fungi</taxon>
        <taxon>Fungi incertae sedis</taxon>
        <taxon>Mucoromycota</taxon>
        <taxon>Glomeromycotina</taxon>
        <taxon>Glomeromycetes</taxon>
        <taxon>Glomerales</taxon>
        <taxon>Glomeraceae</taxon>
        <taxon>Rhizophagus</taxon>
    </lineage>
</organism>
<dbReference type="InterPro" id="IPR046700">
    <property type="entry name" value="DUF6570"/>
</dbReference>
<feature type="domain" description="DUF6570" evidence="1">
    <location>
        <begin position="2"/>
        <end position="58"/>
    </location>
</feature>
<reference evidence="2 3" key="2">
    <citation type="submission" date="2017-10" db="EMBL/GenBank/DDBJ databases">
        <title>Extensive intraspecific genome diversity in a model arbuscular mycorrhizal fungus.</title>
        <authorList>
            <person name="Chen E.C.H."/>
            <person name="Morin E."/>
            <person name="Baudet D."/>
            <person name="Noel J."/>
            <person name="Ndikumana S."/>
            <person name="Charron P."/>
            <person name="St-Onge C."/>
            <person name="Giorgi J."/>
            <person name="Grigoriev I.V."/>
            <person name="Roux C."/>
            <person name="Martin F.M."/>
            <person name="Corradi N."/>
        </authorList>
    </citation>
    <scope>NUCLEOTIDE SEQUENCE [LARGE SCALE GENOMIC DNA]</scope>
    <source>
        <strain evidence="2 3">C2</strain>
    </source>
</reference>
<dbReference type="VEuPathDB" id="FungiDB:RhiirA1_466013"/>
<dbReference type="AlphaFoldDB" id="A0A2N1NYN6"/>
<evidence type="ECO:0000313" key="3">
    <source>
        <dbReference type="Proteomes" id="UP000233469"/>
    </source>
</evidence>
<dbReference type="EMBL" id="LLXL01000060">
    <property type="protein sequence ID" value="PKK79009.1"/>
    <property type="molecule type" value="Genomic_DNA"/>
</dbReference>
<name>A0A2N1NYN6_9GLOM</name>
<evidence type="ECO:0000313" key="2">
    <source>
        <dbReference type="EMBL" id="PKK79009.1"/>
    </source>
</evidence>
<sequence>MQLPRHPSSLYVLVVRQHSADGSTFRDFNVRHAKIAQALFWLKMNNHYYANIVINNEDIIARSFVPFAPSSHCEDDSINEVLVRMQEKTTPIVWPNIDSNLINEFNTSNIVSIWKSQPSCRACKRCKACRVFSTLA</sequence>
<proteinExistence type="predicted"/>
<reference evidence="2 3" key="1">
    <citation type="submission" date="2016-04" db="EMBL/GenBank/DDBJ databases">
        <title>Genome analyses suggest a sexual origin of heterokaryosis in a supposedly ancient asexual fungus.</title>
        <authorList>
            <person name="Ropars J."/>
            <person name="Sedzielewska K."/>
            <person name="Noel J."/>
            <person name="Charron P."/>
            <person name="Farinelli L."/>
            <person name="Marton T."/>
            <person name="Kruger M."/>
            <person name="Pelin A."/>
            <person name="Brachmann A."/>
            <person name="Corradi N."/>
        </authorList>
    </citation>
    <scope>NUCLEOTIDE SEQUENCE [LARGE SCALE GENOMIC DNA]</scope>
    <source>
        <strain evidence="2 3">C2</strain>
    </source>
</reference>